<accession>W8T425</accession>
<protein>
    <submittedName>
        <fullName evidence="3">PAS/PAC sensor protein</fullName>
    </submittedName>
</protein>
<dbReference type="HOGENOM" id="CLU_602364_0_0_9"/>
<evidence type="ECO:0000259" key="2">
    <source>
        <dbReference type="SMART" id="SM00331"/>
    </source>
</evidence>
<dbReference type="GO" id="GO:0016791">
    <property type="term" value="F:phosphatase activity"/>
    <property type="evidence" value="ECO:0007669"/>
    <property type="project" value="TreeGrafter"/>
</dbReference>
<dbReference type="InterPro" id="IPR036457">
    <property type="entry name" value="PPM-type-like_dom_sf"/>
</dbReference>
<dbReference type="Gene3D" id="3.60.40.10">
    <property type="entry name" value="PPM-type phosphatase domain"/>
    <property type="match status" value="1"/>
</dbReference>
<dbReference type="PANTHER" id="PTHR43156:SF2">
    <property type="entry name" value="STAGE II SPORULATION PROTEIN E"/>
    <property type="match status" value="1"/>
</dbReference>
<organism evidence="3 4">
    <name type="scientific">Peptoclostridium acidaminophilum DSM 3953</name>
    <dbReference type="NCBI Taxonomy" id="1286171"/>
    <lineage>
        <taxon>Bacteria</taxon>
        <taxon>Bacillati</taxon>
        <taxon>Bacillota</taxon>
        <taxon>Clostridia</taxon>
        <taxon>Peptostreptococcales</taxon>
        <taxon>Peptoclostridiaceae</taxon>
        <taxon>Peptoclostridium</taxon>
    </lineage>
</organism>
<keyword evidence="4" id="KW-1185">Reference proteome</keyword>
<name>W8T425_PEPAC</name>
<dbReference type="InterPro" id="IPR001932">
    <property type="entry name" value="PPM-type_phosphatase-like_dom"/>
</dbReference>
<dbReference type="KEGG" id="eac:EAL2_c02670"/>
<gene>
    <name evidence="3" type="ORF">EAL2_c02670</name>
</gene>
<dbReference type="PATRIC" id="fig|1286171.3.peg.204"/>
<dbReference type="Pfam" id="PF07228">
    <property type="entry name" value="SpoIIE"/>
    <property type="match status" value="1"/>
</dbReference>
<dbReference type="SMART" id="SM00331">
    <property type="entry name" value="PP2C_SIG"/>
    <property type="match status" value="1"/>
</dbReference>
<reference evidence="3 4" key="1">
    <citation type="journal article" date="2014" name="Genome Announc.">
        <title>Complete Genome Sequence of Amino Acid-Utilizing Eubacterium acidaminophilum al-2 (DSM 3953).</title>
        <authorList>
            <person name="Poehlein A."/>
            <person name="Andreesen J.R."/>
            <person name="Daniel R."/>
        </authorList>
    </citation>
    <scope>NUCLEOTIDE SEQUENCE [LARGE SCALE GENOMIC DNA]</scope>
    <source>
        <strain evidence="3 4">DSM 3953</strain>
    </source>
</reference>
<dbReference type="Proteomes" id="UP000019591">
    <property type="component" value="Chromosome"/>
</dbReference>
<evidence type="ECO:0000256" key="1">
    <source>
        <dbReference type="ARBA" id="ARBA00022801"/>
    </source>
</evidence>
<dbReference type="PANTHER" id="PTHR43156">
    <property type="entry name" value="STAGE II SPORULATION PROTEIN E-RELATED"/>
    <property type="match status" value="1"/>
</dbReference>
<dbReference type="STRING" id="1286171.EAL2_c02670"/>
<evidence type="ECO:0000313" key="3">
    <source>
        <dbReference type="EMBL" id="AHM55570.1"/>
    </source>
</evidence>
<keyword evidence="1" id="KW-0378">Hydrolase</keyword>
<sequence>MNEQYSQFLLEENKYLKGAVEKLHMENDTVLLLIEFLELLLKTKGIEKVTRLVIKHLSELLGAKRTMLIRKESMEGLYARYIYEHGETKKINLMRTELGKDYFFLYVEKVYVIKETPSSIVMPIKYIGENIAGMRFEFDSLDELEPHKIEILKRYGPICGLVMKNQILLEEVMSEKQVILEKNSIINEEKKIILEQNKKSRRELKLAQKIQKKILPSGYINFGDYTFYRNYKPSYYLGGDFYDVIECNNENSIVFYMADISGHGVGASLLTVFLKQTLKGLVKYYEKKGEKLVPSKVLKKLQKRFLDIEMDEEMYIGIFIGVIDVENNTLAISNAGHNVPPIHIKSFERNAGTYEISGLPINGLGLDLFDFDYEDREIHLERGDSFILLTDGAVEERNAHGEEMGIERLKSMFVRNKDISLEEQFKIMLLEVSRHSKKSRFGDDIAFLAIHREY</sequence>
<evidence type="ECO:0000313" key="4">
    <source>
        <dbReference type="Proteomes" id="UP000019591"/>
    </source>
</evidence>
<feature type="domain" description="PPM-type phosphatase" evidence="2">
    <location>
        <begin position="222"/>
        <end position="452"/>
    </location>
</feature>
<dbReference type="eggNOG" id="COG2208">
    <property type="taxonomic scope" value="Bacteria"/>
</dbReference>
<dbReference type="AlphaFoldDB" id="W8T425"/>
<proteinExistence type="predicted"/>
<dbReference type="InterPro" id="IPR052016">
    <property type="entry name" value="Bact_Sigma-Reg"/>
</dbReference>
<dbReference type="EMBL" id="CP007452">
    <property type="protein sequence ID" value="AHM55570.1"/>
    <property type="molecule type" value="Genomic_DNA"/>
</dbReference>